<sequence>MANKGQLWSQFYEYQFNQSQDMLANITSVEHLVQQLKDLEETITEVQTTNKIVSILPSQFQHFRVVWDTYNKSEQTMELLTLRSWLKNEEWMLSNEVIVVVATTKTTGGNPSRNKTIGRKGKMFSVTSTTVLPIHPKNAEIIPKTKSRKVISTLKSVFSNLKKKKMTKVFTSWKTLWKTQKKMTNGMLTLALHATCQVMQEFGRET</sequence>
<dbReference type="PhylomeDB" id="E9HS11"/>
<dbReference type="OrthoDB" id="6372836at2759"/>
<reference evidence="1 2" key="1">
    <citation type="journal article" date="2011" name="Science">
        <title>The ecoresponsive genome of Daphnia pulex.</title>
        <authorList>
            <person name="Colbourne J.K."/>
            <person name="Pfrender M.E."/>
            <person name="Gilbert D."/>
            <person name="Thomas W.K."/>
            <person name="Tucker A."/>
            <person name="Oakley T.H."/>
            <person name="Tokishita S."/>
            <person name="Aerts A."/>
            <person name="Arnold G.J."/>
            <person name="Basu M.K."/>
            <person name="Bauer D.J."/>
            <person name="Caceres C.E."/>
            <person name="Carmel L."/>
            <person name="Casola C."/>
            <person name="Choi J.H."/>
            <person name="Detter J.C."/>
            <person name="Dong Q."/>
            <person name="Dusheyko S."/>
            <person name="Eads B.D."/>
            <person name="Frohlich T."/>
            <person name="Geiler-Samerotte K.A."/>
            <person name="Gerlach D."/>
            <person name="Hatcher P."/>
            <person name="Jogdeo S."/>
            <person name="Krijgsveld J."/>
            <person name="Kriventseva E.V."/>
            <person name="Kultz D."/>
            <person name="Laforsch C."/>
            <person name="Lindquist E."/>
            <person name="Lopez J."/>
            <person name="Manak J.R."/>
            <person name="Muller J."/>
            <person name="Pangilinan J."/>
            <person name="Patwardhan R.P."/>
            <person name="Pitluck S."/>
            <person name="Pritham E.J."/>
            <person name="Rechtsteiner A."/>
            <person name="Rho M."/>
            <person name="Rogozin I.B."/>
            <person name="Sakarya O."/>
            <person name="Salamov A."/>
            <person name="Schaack S."/>
            <person name="Shapiro H."/>
            <person name="Shiga Y."/>
            <person name="Skalitzky C."/>
            <person name="Smith Z."/>
            <person name="Souvorov A."/>
            <person name="Sung W."/>
            <person name="Tang Z."/>
            <person name="Tsuchiya D."/>
            <person name="Tu H."/>
            <person name="Vos H."/>
            <person name="Wang M."/>
            <person name="Wolf Y.I."/>
            <person name="Yamagata H."/>
            <person name="Yamada T."/>
            <person name="Ye Y."/>
            <person name="Shaw J.R."/>
            <person name="Andrews J."/>
            <person name="Crease T.J."/>
            <person name="Tang H."/>
            <person name="Lucas S.M."/>
            <person name="Robertson H.M."/>
            <person name="Bork P."/>
            <person name="Koonin E.V."/>
            <person name="Zdobnov E.M."/>
            <person name="Grigoriev I.V."/>
            <person name="Lynch M."/>
            <person name="Boore J.L."/>
        </authorList>
    </citation>
    <scope>NUCLEOTIDE SEQUENCE [LARGE SCALE GENOMIC DNA]</scope>
</reference>
<gene>
    <name evidence="1" type="ORF">DAPPUDRAFT_117245</name>
</gene>
<evidence type="ECO:0000313" key="1">
    <source>
        <dbReference type="EMBL" id="EFX65489.1"/>
    </source>
</evidence>
<name>E9HS11_DAPPU</name>
<dbReference type="InParanoid" id="E9HS11"/>
<dbReference type="Proteomes" id="UP000000305">
    <property type="component" value="Unassembled WGS sequence"/>
</dbReference>
<dbReference type="EMBL" id="GL732743">
    <property type="protein sequence ID" value="EFX65489.1"/>
    <property type="molecule type" value="Genomic_DNA"/>
</dbReference>
<keyword evidence="2" id="KW-1185">Reference proteome</keyword>
<proteinExistence type="predicted"/>
<dbReference type="HOGENOM" id="CLU_1333128_0_0_1"/>
<evidence type="ECO:0000313" key="2">
    <source>
        <dbReference type="Proteomes" id="UP000000305"/>
    </source>
</evidence>
<accession>E9HS11</accession>
<organism evidence="1 2">
    <name type="scientific">Daphnia pulex</name>
    <name type="common">Water flea</name>
    <dbReference type="NCBI Taxonomy" id="6669"/>
    <lineage>
        <taxon>Eukaryota</taxon>
        <taxon>Metazoa</taxon>
        <taxon>Ecdysozoa</taxon>
        <taxon>Arthropoda</taxon>
        <taxon>Crustacea</taxon>
        <taxon>Branchiopoda</taxon>
        <taxon>Diplostraca</taxon>
        <taxon>Cladocera</taxon>
        <taxon>Anomopoda</taxon>
        <taxon>Daphniidae</taxon>
        <taxon>Daphnia</taxon>
    </lineage>
</organism>
<dbReference type="AlphaFoldDB" id="E9HS11"/>
<dbReference type="KEGG" id="dpx:DAPPUDRAFT_117245"/>
<protein>
    <submittedName>
        <fullName evidence="1">Uncharacterized protein</fullName>
    </submittedName>
</protein>
<dbReference type="Pfam" id="PF14223">
    <property type="entry name" value="Retrotran_gag_2"/>
    <property type="match status" value="1"/>
</dbReference>